<dbReference type="PROSITE" id="PS50238">
    <property type="entry name" value="RHOGAP"/>
    <property type="match status" value="1"/>
</dbReference>
<feature type="domain" description="Rho-GAP" evidence="1">
    <location>
        <begin position="13"/>
        <end position="202"/>
    </location>
</feature>
<organism evidence="2 3">
    <name type="scientific">Entamoeba nuttalli</name>
    <dbReference type="NCBI Taxonomy" id="412467"/>
    <lineage>
        <taxon>Eukaryota</taxon>
        <taxon>Amoebozoa</taxon>
        <taxon>Evosea</taxon>
        <taxon>Archamoebae</taxon>
        <taxon>Mastigamoebida</taxon>
        <taxon>Entamoebidae</taxon>
        <taxon>Entamoeba</taxon>
    </lineage>
</organism>
<dbReference type="SUPFAM" id="SSF48350">
    <property type="entry name" value="GTPase activation domain, GAP"/>
    <property type="match status" value="1"/>
</dbReference>
<evidence type="ECO:0000259" key="1">
    <source>
        <dbReference type="PROSITE" id="PS50238"/>
    </source>
</evidence>
<name>A0ABQ0DRP1_9EUKA</name>
<dbReference type="PANTHER" id="PTHR45808:SF2">
    <property type="entry name" value="RHO GTPASE-ACTIVATING PROTEIN 68F"/>
    <property type="match status" value="1"/>
</dbReference>
<comment type="caution">
    <text evidence="2">The sequence shown here is derived from an EMBL/GenBank/DDBJ whole genome shotgun (WGS) entry which is preliminary data.</text>
</comment>
<dbReference type="SMART" id="SM00324">
    <property type="entry name" value="RhoGAP"/>
    <property type="match status" value="1"/>
</dbReference>
<accession>A0ABQ0DRP1</accession>
<dbReference type="Pfam" id="PF00620">
    <property type="entry name" value="RhoGAP"/>
    <property type="match status" value="1"/>
</dbReference>
<dbReference type="Gene3D" id="1.10.555.10">
    <property type="entry name" value="Rho GTPase activation protein"/>
    <property type="match status" value="1"/>
</dbReference>
<evidence type="ECO:0000313" key="2">
    <source>
        <dbReference type="EMBL" id="GAB1225522.1"/>
    </source>
</evidence>
<dbReference type="CDD" id="cd00159">
    <property type="entry name" value="RhoGAP"/>
    <property type="match status" value="1"/>
</dbReference>
<dbReference type="EMBL" id="BAAFRS010000254">
    <property type="protein sequence ID" value="GAB1225522.1"/>
    <property type="molecule type" value="Genomic_DNA"/>
</dbReference>
<dbReference type="Proteomes" id="UP001628156">
    <property type="component" value="Unassembled WGS sequence"/>
</dbReference>
<evidence type="ECO:0000313" key="3">
    <source>
        <dbReference type="Proteomes" id="UP001628156"/>
    </source>
</evidence>
<sequence>MNSFFRQHKYFGTPLSNIQRRKTGQCDHRIPSLVYLCVMYICEPEHITQQGLFRLSAQAHEIEKVKKIIDQKSCLGSKSILIKAFDKDLGICTAILKKFLYELPTPLIPQTNIKYLRDLNNNPPSASRLFSTLDPAAADILSFMLIFLNYITKFSNKNKMNATNLAVCFAPVLTRPSDSTLVELNSIKTYIEILIEYCDKLIPPQLYEVFCVPFKTFWKNDAERQKKIVHVLPQIETSKEIYDYVLQDRLLYHRSDEWKDMTYSQLIQEYEAFKLAASYFLYNQYFVNGKWPEDNTFHGVMMLIDQLKKKIKENESLVQPDCFHSYNISQSEKEIALPNTCEELASFVADIQTEIITIQQRLDQMPDHVILKKNGDIHTLAERKCLIVKQQHCARVNNYIIDHINEILIQLKA</sequence>
<dbReference type="InterPro" id="IPR000198">
    <property type="entry name" value="RhoGAP_dom"/>
</dbReference>
<reference evidence="2 3" key="1">
    <citation type="journal article" date="2019" name="PLoS Negl. Trop. Dis.">
        <title>Whole genome sequencing of Entamoeba nuttalli reveals mammalian host-related molecular signatures and a novel octapeptide-repeat surface protein.</title>
        <authorList>
            <person name="Tanaka M."/>
            <person name="Makiuchi T."/>
            <person name="Komiyama T."/>
            <person name="Shiina T."/>
            <person name="Osaki K."/>
            <person name="Tachibana H."/>
        </authorList>
    </citation>
    <scope>NUCLEOTIDE SEQUENCE [LARGE SCALE GENOMIC DNA]</scope>
    <source>
        <strain evidence="2 3">P19-061405</strain>
    </source>
</reference>
<proteinExistence type="predicted"/>
<protein>
    <recommendedName>
        <fullName evidence="1">Rho-GAP domain-containing protein</fullName>
    </recommendedName>
</protein>
<dbReference type="InterPro" id="IPR008936">
    <property type="entry name" value="Rho_GTPase_activation_prot"/>
</dbReference>
<gene>
    <name evidence="2" type="ORF">ENUP19_0254G0024</name>
</gene>
<keyword evidence="3" id="KW-1185">Reference proteome</keyword>
<dbReference type="PANTHER" id="PTHR45808">
    <property type="entry name" value="RHO GTPASE-ACTIVATING PROTEIN 68F"/>
    <property type="match status" value="1"/>
</dbReference>